<evidence type="ECO:0000256" key="1">
    <source>
        <dbReference type="RuleBase" id="RU004915"/>
    </source>
</evidence>
<dbReference type="InterPro" id="IPR016138">
    <property type="entry name" value="Ribosome_inactivat_prot_sub1"/>
</dbReference>
<dbReference type="EnsemblPlants" id="ONIVA03G28920.1">
    <property type="protein sequence ID" value="ONIVA03G28920.1"/>
    <property type="gene ID" value="ONIVA03G28920"/>
</dbReference>
<comment type="catalytic activity">
    <reaction evidence="1">
        <text>Endohydrolysis of the N-glycosidic bond at one specific adenosine on the 28S rRNA.</text>
        <dbReference type="EC" id="3.2.2.22"/>
    </reaction>
</comment>
<dbReference type="OMA" id="HNRCSTS"/>
<dbReference type="STRING" id="4536.A0A0E0GR64"/>
<keyword evidence="1" id="KW-0652">Protein synthesis inhibitor</keyword>
<sequence length="401" mass="44518">MFALEPLVRCRGLPRSPVGEPVAPGGLSAAALVDLAISEPLPPAGLSADETVYAFRRCNGNRMEARGGLKLNRGMHPRVAAKACMEARRGLKHNRCSTSTSLKEIISTNLLILVALSYLVHAVSAQSLDEPFRGTGAEIYEMTYDLKQDQQASFIVSFIDCATKESEFHLGTLKVLRNQTDTDREVPFGWILPRLIARKGSVTLAFRTDNLYLIGFTDKYGGWYSFNGYKVLIPGSTELEINGGYGEDGMGGFRKLEDLPLSRRHALDAVDILWDYDPSTTPKEVLQNATATLLLVIPESARFKEVFEPVIADWDSKEGISLKEKIKSIGLLHNWGKLSSVGMIGLPWDSSEVQGYVKKMRKEKVHINSKEDALRPLKVLLMSRAMRPKELVIKRINDPQS</sequence>
<dbReference type="AlphaFoldDB" id="A0A0E0GR64"/>
<dbReference type="GO" id="GO:0030598">
    <property type="term" value="F:rRNA N-glycosylase activity"/>
    <property type="evidence" value="ECO:0007669"/>
    <property type="project" value="UniProtKB-EC"/>
</dbReference>
<organism evidence="2">
    <name type="scientific">Oryza nivara</name>
    <name type="common">Indian wild rice</name>
    <name type="synonym">Oryza sativa f. spontanea</name>
    <dbReference type="NCBI Taxonomy" id="4536"/>
    <lineage>
        <taxon>Eukaryota</taxon>
        <taxon>Viridiplantae</taxon>
        <taxon>Streptophyta</taxon>
        <taxon>Embryophyta</taxon>
        <taxon>Tracheophyta</taxon>
        <taxon>Spermatophyta</taxon>
        <taxon>Magnoliopsida</taxon>
        <taxon>Liliopsida</taxon>
        <taxon>Poales</taxon>
        <taxon>Poaceae</taxon>
        <taxon>BOP clade</taxon>
        <taxon>Oryzoideae</taxon>
        <taxon>Oryzeae</taxon>
        <taxon>Oryzinae</taxon>
        <taxon>Oryza</taxon>
    </lineage>
</organism>
<dbReference type="InterPro" id="IPR001574">
    <property type="entry name" value="Ribosome_inactivat_prot"/>
</dbReference>
<keyword evidence="1" id="KW-0611">Plant defense</keyword>
<dbReference type="GO" id="GO:0006952">
    <property type="term" value="P:defense response"/>
    <property type="evidence" value="ECO:0007669"/>
    <property type="project" value="UniProtKB-KW"/>
</dbReference>
<name>A0A0E0GR64_ORYNI</name>
<protein>
    <submittedName>
        <fullName evidence="2">rRNA N-glycosidase</fullName>
    </submittedName>
</protein>
<evidence type="ECO:0000313" key="2">
    <source>
        <dbReference type="EnsemblPlants" id="ONIVA03G28920.1"/>
    </source>
</evidence>
<reference evidence="2" key="2">
    <citation type="submission" date="2018-04" db="EMBL/GenBank/DDBJ databases">
        <title>OnivRS2 (Oryza nivara Reference Sequence Version 2).</title>
        <authorList>
            <person name="Zhang J."/>
            <person name="Kudrna D."/>
            <person name="Lee S."/>
            <person name="Talag J."/>
            <person name="Rajasekar S."/>
            <person name="Welchert J."/>
            <person name="Hsing Y.-I."/>
            <person name="Wing R.A."/>
        </authorList>
    </citation>
    <scope>NUCLEOTIDE SEQUENCE [LARGE SCALE GENOMIC DNA]</scope>
    <source>
        <strain evidence="2">SL10</strain>
    </source>
</reference>
<dbReference type="Gramene" id="ONIVA03G28920.1">
    <property type="protein sequence ID" value="ONIVA03G28920.1"/>
    <property type="gene ID" value="ONIVA03G28920"/>
</dbReference>
<comment type="similarity">
    <text evidence="1">Belongs to the ribosome-inactivating protein family.</text>
</comment>
<proteinExistence type="inferred from homology"/>
<keyword evidence="1" id="KW-0378">Hydrolase</keyword>
<keyword evidence="1" id="KW-0800">Toxin</keyword>
<dbReference type="GO" id="GO:0090729">
    <property type="term" value="F:toxin activity"/>
    <property type="evidence" value="ECO:0007669"/>
    <property type="project" value="UniProtKB-KW"/>
</dbReference>
<dbReference type="PANTHER" id="PTHR33453">
    <property type="match status" value="1"/>
</dbReference>
<accession>A0A0E0GR64</accession>
<dbReference type="Proteomes" id="UP000006591">
    <property type="component" value="Chromosome 3"/>
</dbReference>
<dbReference type="HOGENOM" id="CLU_786643_0_0_1"/>
<keyword evidence="3" id="KW-1185">Reference proteome</keyword>
<dbReference type="PANTHER" id="PTHR33453:SF40">
    <property type="entry name" value="RRNA N-GLYCOSYLASE"/>
    <property type="match status" value="1"/>
</dbReference>
<reference evidence="2" key="1">
    <citation type="submission" date="2015-04" db="UniProtKB">
        <authorList>
            <consortium name="EnsemblPlants"/>
        </authorList>
    </citation>
    <scope>IDENTIFICATION</scope>
    <source>
        <strain evidence="2">SL10</strain>
    </source>
</reference>
<dbReference type="Gene3D" id="3.40.420.10">
    <property type="entry name" value="Ricin (A subunit), domain 1"/>
    <property type="match status" value="1"/>
</dbReference>
<evidence type="ECO:0000313" key="3">
    <source>
        <dbReference type="Proteomes" id="UP000006591"/>
    </source>
</evidence>
<dbReference type="InterPro" id="IPR036041">
    <property type="entry name" value="Ribosome-inact_prot_sf"/>
</dbReference>
<dbReference type="SUPFAM" id="SSF56371">
    <property type="entry name" value="Ribosome inactivating proteins (RIP)"/>
    <property type="match status" value="1"/>
</dbReference>
<dbReference type="eggNOG" id="ENOG502R5P1">
    <property type="taxonomic scope" value="Eukaryota"/>
</dbReference>
<dbReference type="GO" id="GO:0017148">
    <property type="term" value="P:negative regulation of translation"/>
    <property type="evidence" value="ECO:0007669"/>
    <property type="project" value="UniProtKB-KW"/>
</dbReference>
<dbReference type="Pfam" id="PF00161">
    <property type="entry name" value="RIP"/>
    <property type="match status" value="1"/>
</dbReference>